<dbReference type="AlphaFoldDB" id="A0ABD5JMM8"/>
<reference evidence="1 2" key="1">
    <citation type="submission" date="2023-11" db="EMBL/GenBank/DDBJ databases">
        <title>30 novel species of actinomycetes from the DSMZ collection.</title>
        <authorList>
            <person name="Nouioui I."/>
        </authorList>
    </citation>
    <scope>NUCLEOTIDE SEQUENCE [LARGE SCALE GENOMIC DNA]</scope>
    <source>
        <strain evidence="1 2">DSM 41602</strain>
    </source>
</reference>
<dbReference type="SUPFAM" id="SSF53850">
    <property type="entry name" value="Periplasmic binding protein-like II"/>
    <property type="match status" value="1"/>
</dbReference>
<protein>
    <submittedName>
        <fullName evidence="1">ABC transporter substrate-binding protein</fullName>
    </submittedName>
</protein>
<dbReference type="PROSITE" id="PS51257">
    <property type="entry name" value="PROKAR_LIPOPROTEIN"/>
    <property type="match status" value="1"/>
</dbReference>
<proteinExistence type="predicted"/>
<dbReference type="PANTHER" id="PTHR43649:SF30">
    <property type="entry name" value="ABC TRANSPORTER SUBSTRATE-BINDING PROTEIN"/>
    <property type="match status" value="1"/>
</dbReference>
<evidence type="ECO:0000313" key="1">
    <source>
        <dbReference type="EMBL" id="MEE4589721.1"/>
    </source>
</evidence>
<dbReference type="Pfam" id="PF01547">
    <property type="entry name" value="SBP_bac_1"/>
    <property type="match status" value="1"/>
</dbReference>
<sequence>MNRRGFMGIAAGLAGPALWGSAGCSAPGDHPTVLKMIATDFSDLEGNNPTQVYWDALIQKFEREHPGITVDVEVHSRGSAEEAVAELIRQGETPDIAQIGSFAQYAAAGQLYTADRVLSVPTEADFISPLAKAGTVRHVQYGMPFVAGIQMLFYNKRLFA</sequence>
<dbReference type="InterPro" id="IPR006059">
    <property type="entry name" value="SBP"/>
</dbReference>
<dbReference type="Gene3D" id="3.40.190.10">
    <property type="entry name" value="Periplasmic binding protein-like II"/>
    <property type="match status" value="1"/>
</dbReference>
<dbReference type="Proteomes" id="UP001354649">
    <property type="component" value="Unassembled WGS sequence"/>
</dbReference>
<comment type="caution">
    <text evidence="1">The sequence shown here is derived from an EMBL/GenBank/DDBJ whole genome shotgun (WGS) entry which is preliminary data.</text>
</comment>
<accession>A0ABD5JMM8</accession>
<dbReference type="EMBL" id="JAZBJQ010000053">
    <property type="protein sequence ID" value="MEE4589721.1"/>
    <property type="molecule type" value="Genomic_DNA"/>
</dbReference>
<dbReference type="InterPro" id="IPR050490">
    <property type="entry name" value="Bact_solute-bd_prot1"/>
</dbReference>
<name>A0ABD5JMM8_9ACTN</name>
<organism evidence="1 2">
    <name type="scientific">Streptomyces antimycoticus</name>
    <dbReference type="NCBI Taxonomy" id="68175"/>
    <lineage>
        <taxon>Bacteria</taxon>
        <taxon>Bacillati</taxon>
        <taxon>Actinomycetota</taxon>
        <taxon>Actinomycetes</taxon>
        <taxon>Kitasatosporales</taxon>
        <taxon>Streptomycetaceae</taxon>
        <taxon>Streptomyces</taxon>
        <taxon>Streptomyces violaceusniger group</taxon>
    </lineage>
</organism>
<gene>
    <name evidence="1" type="ORF">V2K49_43110</name>
</gene>
<evidence type="ECO:0000313" key="2">
    <source>
        <dbReference type="Proteomes" id="UP001354649"/>
    </source>
</evidence>
<dbReference type="PANTHER" id="PTHR43649">
    <property type="entry name" value="ARABINOSE-BINDING PROTEIN-RELATED"/>
    <property type="match status" value="1"/>
</dbReference>